<proteinExistence type="predicted"/>
<gene>
    <name evidence="2" type="ordered locus">Francci3_0635</name>
</gene>
<organism evidence="2 3">
    <name type="scientific">Frankia casuarinae (strain DSM 45818 / CECT 9043 / HFP020203 / CcI3)</name>
    <dbReference type="NCBI Taxonomy" id="106370"/>
    <lineage>
        <taxon>Bacteria</taxon>
        <taxon>Bacillati</taxon>
        <taxon>Actinomycetota</taxon>
        <taxon>Actinomycetes</taxon>
        <taxon>Frankiales</taxon>
        <taxon>Frankiaceae</taxon>
        <taxon>Frankia</taxon>
    </lineage>
</organism>
<evidence type="ECO:0008006" key="4">
    <source>
        <dbReference type="Google" id="ProtNLM"/>
    </source>
</evidence>
<feature type="compositionally biased region" description="Basic and acidic residues" evidence="1">
    <location>
        <begin position="29"/>
        <end position="40"/>
    </location>
</feature>
<protein>
    <recommendedName>
        <fullName evidence="4">DUF5319 domain-containing protein</fullName>
    </recommendedName>
</protein>
<dbReference type="InterPro" id="IPR035165">
    <property type="entry name" value="DUF5319"/>
</dbReference>
<feature type="compositionally biased region" description="Polar residues" evidence="1">
    <location>
        <begin position="1"/>
        <end position="10"/>
    </location>
</feature>
<keyword evidence="3" id="KW-1185">Reference proteome</keyword>
<reference evidence="2 3" key="1">
    <citation type="journal article" date="2007" name="Genome Res.">
        <title>Genome characteristics of facultatively symbiotic Frankia sp. strains reflect host range and host plant biogeography.</title>
        <authorList>
            <person name="Normand P."/>
            <person name="Lapierre P."/>
            <person name="Tisa L.S."/>
            <person name="Gogarten J.P."/>
            <person name="Alloisio N."/>
            <person name="Bagnarol E."/>
            <person name="Bassi C.A."/>
            <person name="Berry A.M."/>
            <person name="Bickhart D.M."/>
            <person name="Choisne N."/>
            <person name="Couloux A."/>
            <person name="Cournoyer B."/>
            <person name="Cruveiller S."/>
            <person name="Daubin V."/>
            <person name="Demange N."/>
            <person name="Francino M.P."/>
            <person name="Goltsman E."/>
            <person name="Huang Y."/>
            <person name="Kopp O.R."/>
            <person name="Labarre L."/>
            <person name="Lapidus A."/>
            <person name="Lavire C."/>
            <person name="Marechal J."/>
            <person name="Martinez M."/>
            <person name="Mastronunzio J.E."/>
            <person name="Mullin B.C."/>
            <person name="Niemann J."/>
            <person name="Pujic P."/>
            <person name="Rawnsley T."/>
            <person name="Rouy Z."/>
            <person name="Schenowitz C."/>
            <person name="Sellstedt A."/>
            <person name="Tavares F."/>
            <person name="Tomkins J.P."/>
            <person name="Vallenet D."/>
            <person name="Valverde C."/>
            <person name="Wall L.G."/>
            <person name="Wang Y."/>
            <person name="Medigue C."/>
            <person name="Benson D.R."/>
        </authorList>
    </citation>
    <scope>NUCLEOTIDE SEQUENCE [LARGE SCALE GENOMIC DNA]</scope>
    <source>
        <strain evidence="3">DSM 45818 / CECT 9043 / CcI3</strain>
    </source>
</reference>
<evidence type="ECO:0000256" key="1">
    <source>
        <dbReference type="SAM" id="MobiDB-lite"/>
    </source>
</evidence>
<dbReference type="PhylomeDB" id="Q2JFC3"/>
<dbReference type="KEGG" id="fra:Francci3_0635"/>
<evidence type="ECO:0000313" key="2">
    <source>
        <dbReference type="EMBL" id="ABD10019.1"/>
    </source>
</evidence>
<dbReference type="eggNOG" id="ENOG5032U9K">
    <property type="taxonomic scope" value="Bacteria"/>
</dbReference>
<sequence>MTSSYTTAPSNVPDPDPRARQNSGPTTTDHVRRAAHRCRDSGSGPLSSPGKRSVVVVSDEPVDPFAGDPEDPAAELARLDSVDDLDLLEPLSLHEREEVLAELGDLDVFRTLLEPRGYRGLVVDCEGCAEPHFFDWDLLVGNLRNLLNEGRTRVHEPAFAPNPSCYVSWEYARGFADGIYEASAASEADSR</sequence>
<dbReference type="Pfam" id="PF17252">
    <property type="entry name" value="DUF5319"/>
    <property type="match status" value="1"/>
</dbReference>
<dbReference type="AlphaFoldDB" id="Q2JFC3"/>
<dbReference type="EMBL" id="CP000249">
    <property type="protein sequence ID" value="ABD10019.1"/>
    <property type="molecule type" value="Genomic_DNA"/>
</dbReference>
<dbReference type="HOGENOM" id="CLU_122324_0_0_11"/>
<dbReference type="Proteomes" id="UP000001937">
    <property type="component" value="Chromosome"/>
</dbReference>
<name>Q2JFC3_FRACC</name>
<feature type="region of interest" description="Disordered" evidence="1">
    <location>
        <begin position="1"/>
        <end position="54"/>
    </location>
</feature>
<evidence type="ECO:0000313" key="3">
    <source>
        <dbReference type="Proteomes" id="UP000001937"/>
    </source>
</evidence>
<dbReference type="STRING" id="106370.Francci3_0635"/>
<accession>Q2JFC3</accession>